<dbReference type="InterPro" id="IPR036397">
    <property type="entry name" value="RNaseH_sf"/>
</dbReference>
<dbReference type="GO" id="GO:0008270">
    <property type="term" value="F:zinc ion binding"/>
    <property type="evidence" value="ECO:0007669"/>
    <property type="project" value="UniProtKB-KW"/>
</dbReference>
<feature type="compositionally biased region" description="Basic residues" evidence="2">
    <location>
        <begin position="1604"/>
        <end position="1614"/>
    </location>
</feature>
<organism evidence="5 6">
    <name type="scientific">Symbiodinium pilosum</name>
    <name type="common">Dinoflagellate</name>
    <dbReference type="NCBI Taxonomy" id="2952"/>
    <lineage>
        <taxon>Eukaryota</taxon>
        <taxon>Sar</taxon>
        <taxon>Alveolata</taxon>
        <taxon>Dinophyceae</taxon>
        <taxon>Suessiales</taxon>
        <taxon>Symbiodiniaceae</taxon>
        <taxon>Symbiodinium</taxon>
    </lineage>
</organism>
<feature type="compositionally biased region" description="Basic and acidic residues" evidence="2">
    <location>
        <begin position="879"/>
        <end position="896"/>
    </location>
</feature>
<dbReference type="InterPro" id="IPR050951">
    <property type="entry name" value="Retrovirus_Pol_polyprotein"/>
</dbReference>
<gene>
    <name evidence="5" type="primary">RE1</name>
    <name evidence="5" type="ORF">SPIL2461_LOCUS21426</name>
</gene>
<feature type="region of interest" description="Disordered" evidence="2">
    <location>
        <begin position="877"/>
        <end position="908"/>
    </location>
</feature>
<feature type="compositionally biased region" description="Low complexity" evidence="2">
    <location>
        <begin position="438"/>
        <end position="466"/>
    </location>
</feature>
<feature type="domain" description="Integrase catalytic" evidence="4">
    <location>
        <begin position="1237"/>
        <end position="1411"/>
    </location>
</feature>
<evidence type="ECO:0000259" key="4">
    <source>
        <dbReference type="PROSITE" id="PS50994"/>
    </source>
</evidence>
<dbReference type="Pfam" id="PF00098">
    <property type="entry name" value="zf-CCHC"/>
    <property type="match status" value="1"/>
</dbReference>
<dbReference type="Proteomes" id="UP000649617">
    <property type="component" value="Unassembled WGS sequence"/>
</dbReference>
<feature type="region of interest" description="Disordered" evidence="2">
    <location>
        <begin position="837"/>
        <end position="862"/>
    </location>
</feature>
<evidence type="ECO:0000256" key="2">
    <source>
        <dbReference type="SAM" id="MobiDB-lite"/>
    </source>
</evidence>
<dbReference type="InterPro" id="IPR036875">
    <property type="entry name" value="Znf_CCHC_sf"/>
</dbReference>
<dbReference type="PROSITE" id="PS50994">
    <property type="entry name" value="INTEGRASE"/>
    <property type="match status" value="1"/>
</dbReference>
<dbReference type="PROSITE" id="PS50158">
    <property type="entry name" value="ZF_CCHC"/>
    <property type="match status" value="1"/>
</dbReference>
<dbReference type="SUPFAM" id="SSF53098">
    <property type="entry name" value="Ribonuclease H-like"/>
    <property type="match status" value="1"/>
</dbReference>
<dbReference type="InterPro" id="IPR001878">
    <property type="entry name" value="Znf_CCHC"/>
</dbReference>
<proteinExistence type="predicted"/>
<evidence type="ECO:0000259" key="3">
    <source>
        <dbReference type="PROSITE" id="PS50158"/>
    </source>
</evidence>
<feature type="domain" description="CCHC-type" evidence="3">
    <location>
        <begin position="470"/>
        <end position="485"/>
    </location>
</feature>
<dbReference type="InterPro" id="IPR012337">
    <property type="entry name" value="RNaseH-like_sf"/>
</dbReference>
<dbReference type="SUPFAM" id="SSF57756">
    <property type="entry name" value="Retrovirus zinc finger-like domains"/>
    <property type="match status" value="1"/>
</dbReference>
<feature type="region of interest" description="Disordered" evidence="2">
    <location>
        <begin position="104"/>
        <end position="133"/>
    </location>
</feature>
<feature type="compositionally biased region" description="Polar residues" evidence="2">
    <location>
        <begin position="851"/>
        <end position="861"/>
    </location>
</feature>
<dbReference type="PANTHER" id="PTHR37984">
    <property type="entry name" value="PROTEIN CBG26694"/>
    <property type="match status" value="1"/>
</dbReference>
<dbReference type="Pfam" id="PF07727">
    <property type="entry name" value="RVT_2"/>
    <property type="match status" value="1"/>
</dbReference>
<evidence type="ECO:0000313" key="6">
    <source>
        <dbReference type="Proteomes" id="UP000649617"/>
    </source>
</evidence>
<comment type="caution">
    <text evidence="5">The sequence shown here is derived from an EMBL/GenBank/DDBJ whole genome shotgun (WGS) entry which is preliminary data.</text>
</comment>
<feature type="region of interest" description="Disordered" evidence="2">
    <location>
        <begin position="421"/>
        <end position="467"/>
    </location>
</feature>
<keyword evidence="1" id="KW-0863">Zinc-finger</keyword>
<feature type="region of interest" description="Disordered" evidence="2">
    <location>
        <begin position="2261"/>
        <end position="2299"/>
    </location>
</feature>
<keyword evidence="6" id="KW-1185">Reference proteome</keyword>
<name>A0A812XNS1_SYMPI</name>
<feature type="non-terminal residue" evidence="5">
    <location>
        <position position="1"/>
    </location>
</feature>
<protein>
    <submittedName>
        <fullName evidence="5">RE1 protein</fullName>
    </submittedName>
</protein>
<dbReference type="OrthoDB" id="447293at2759"/>
<accession>A0A812XNS1</accession>
<dbReference type="Gene3D" id="3.30.420.10">
    <property type="entry name" value="Ribonuclease H-like superfamily/Ribonuclease H"/>
    <property type="match status" value="1"/>
</dbReference>
<dbReference type="SMART" id="SM00343">
    <property type="entry name" value="ZnF_C2HC"/>
    <property type="match status" value="1"/>
</dbReference>
<keyword evidence="1" id="KW-0479">Metal-binding</keyword>
<feature type="compositionally biased region" description="Basic and acidic residues" evidence="2">
    <location>
        <begin position="2273"/>
        <end position="2290"/>
    </location>
</feature>
<keyword evidence="1" id="KW-0862">Zinc</keyword>
<sequence>FVLVPIYAAVDGWFGRKVLRSGATGMLEVSDADFAVRENKALFDEAAVAGWKAYVDNDAVQVLSMAESARVRQELARRGEMDRIMKPRFVLVDKHAGLVIQGTRSSELQPQGRWRTSMSTTGSSSTKSSDGVPRWNGEAGSFQEFEEQCLVYEQSVEYHKRYMVAPRVIAELQGTAKRVIAGKPATWVSYHGGLRELLDSLGKPQVSEIADYLNKYFRGSPRRPGEAMGDYIVKKTEAYLRPRTSTGTPTTAGPSWSRDDWRSGYWSQWSDYSYGQGYWSGGPSWQSYAYSDPGGGRGDLTEILPDFVQGWFLLNDAGLTPAERNMVHTAVQGNYGVQRIAQELRNQWDEASLRRKEGLGKTQMGLWGDDADGEFPEEEPEEQSFNVDELNIEGQALYSEAEDSAQSALVALDRARRTLREARTKQHQVRMSRQYYKTSGSTSSWRPSTSTSSTSRPPTSSPSDDSNMTCLKCGKVGHRAANCPQKVQHAQMATEEQTTESAPFICYSEMAFSAVDPGNLMSTQEAVRRGYGVLDGGATRTLGSVQAIQSVLDINQALHGSTRLEAVHTDQRPFFSFGNSTEAKCASTVALGIDAGKKAGQLVVHALDEGEGPILLSVATLRSLGAIIDFAQDLAVFRALDDSQIVPLQRSKTGHQLALLSIPHSMPAVVDTMKKPQLIAELNKLGEHPPSRWTTLELRQRLIELQPELGQNQVKNRVVQEDDATTLTEWVTVINRKKQKKVQLIALCQDHMGLQLSGHETISQLEKQALAWAIENTEPIPSDYVGFGKHAAETYAQVAEDTGYCAWIVKTFEEEKGADSRLKRLAKWLIKNPRSKLGKGPGKGYAKETRATGSSTGSPETNVLLELTKAVKQLQEEVSNMKDKEERPRKEAHRSDAPMSSSDETDGSFKKVYTPEYAKRVAKVMCQELSHQQVIAECQGNSSLPVMFGVGGTCQCDEPCFKNQQQPCGQCVCTEQAYEAREADQPTAQEAEEVFETAGPPEMEAANWNQREMEEVEGLAKELRKKQRFDFASCERLVELFPKGPKPSRPGACADQEGRYDVFGAYVYGNQQGITRRTREFPECTRYLNMFMSFHCGKKYRWTSFAVNQNRELKAHRDVNNNEEQPNVAIGMGNYQGGGIWVQENIQSKERGFPLPPTPGTAWMVGTEADRRRETDRINRQLYLLHAATGHCSTRHLVEALKRRGARPEVIKLAEEFRCSICEEKKRIQPRHVASLEPLPPKFHTISADVGHFYHEGKKEHVQFLLVIDEGSRFRIAKVVSRGQKQQPSGATCVQYIQEGWTQIFGQPRTLRLDPAGSFRSQAVEQFCDRQGIYLDIVPGEAHWKIGVCEQAVQGVKSLMEKLVMSEQDIEPEEALATAVRTFNQRDMIRGFSPVQHVLGQAPDETGRINVGNPNIPPELLVENPSGEFQRAVQRRQEAEKALADWAARQRLVRAQNSRSRSCTVYQPGDLVFFWRAQEAGRQRQGLSHKRGRFAGPARILAMESKRGANGGVEAASSVWLVRGRSLIKVSMEQLRAASPREELLEAVSSDNQTPWTFHRVAEQIGGNQFEDLSQQRPSEEEWLRAQDPQEEVQPSRHEPHLPVQHRYRGKRPVSRPAPSDDEELIPAETSSSSRRRVERGAAGRREGAYLDRLVEEQKGERWTDHVNDTAWFHTEQSFWQDEQACVEVEVEMPCSNRGWRQAANNLECYLVSAMKRRAVEVSEKHMSEADKEKFKAAKGVEVKNFIAAQAFESLPDHLKPSREKALGMRWCLTWKLKDTGEVKAKARAVLLGYQDPCYEHRATTAPVMTRQSRQMLLQQAARRTWTVYKGDVSGAFLQGEEYTGTLHVIPTEEICQAMGIAPGSITRLKKACYGLVEAPLQWYRSVHKFFMQLGLERTWSDSCTWVWRPNGVLRGQISSHVDDFMFAGEEQDSGWQEVLRRIKERFKWGDWERDDFFQCGVRVRRVENGYALSQEQYIEGLQEIPLSTSRRRARKEDTSEREKTQLRALLGGLSWVAQQTAPHLSAEVSLLLSEVGRSTVDTIIKTNILLSHTKARKEHQMLIHKCSSQEALSMYVWVDAGSQNRPDGGSTQGIFVGIGPAALQEGELGKISPVAWHSSKIDRACRSPGAAEAQAAVNGEDCLFFARYQWSELEHGGVDPRDAVRTVKQTDGCLVTDSKNVYDKLREEVLVIKGAEKRTSIELIGLKESQWTTNLRIRWVHSEAQLANGLTKAHGGKEIELFYQMGHIWKIVEDPQMRSARRRRSEGLEALEGNRKTDTGETHTREGEAGAHASEILV</sequence>
<feature type="compositionally biased region" description="Low complexity" evidence="2">
    <location>
        <begin position="116"/>
        <end position="129"/>
    </location>
</feature>
<evidence type="ECO:0000313" key="5">
    <source>
        <dbReference type="EMBL" id="CAE7743499.1"/>
    </source>
</evidence>
<dbReference type="GO" id="GO:0003676">
    <property type="term" value="F:nucleic acid binding"/>
    <property type="evidence" value="ECO:0007669"/>
    <property type="project" value="InterPro"/>
</dbReference>
<dbReference type="PANTHER" id="PTHR37984:SF5">
    <property type="entry name" value="PROTEIN NYNRIN-LIKE"/>
    <property type="match status" value="1"/>
</dbReference>
<evidence type="ECO:0000256" key="1">
    <source>
        <dbReference type="PROSITE-ProRule" id="PRU00047"/>
    </source>
</evidence>
<dbReference type="InterPro" id="IPR013103">
    <property type="entry name" value="RVT_2"/>
</dbReference>
<dbReference type="InterPro" id="IPR001584">
    <property type="entry name" value="Integrase_cat-core"/>
</dbReference>
<feature type="region of interest" description="Disordered" evidence="2">
    <location>
        <begin position="1572"/>
        <end position="1643"/>
    </location>
</feature>
<dbReference type="GO" id="GO:0015074">
    <property type="term" value="P:DNA integration"/>
    <property type="evidence" value="ECO:0007669"/>
    <property type="project" value="InterPro"/>
</dbReference>
<reference evidence="5" key="1">
    <citation type="submission" date="2021-02" db="EMBL/GenBank/DDBJ databases">
        <authorList>
            <person name="Dougan E. K."/>
            <person name="Rhodes N."/>
            <person name="Thang M."/>
            <person name="Chan C."/>
        </authorList>
    </citation>
    <scope>NUCLEOTIDE SEQUENCE</scope>
</reference>
<dbReference type="EMBL" id="CAJNIZ010046234">
    <property type="protein sequence ID" value="CAE7743499.1"/>
    <property type="molecule type" value="Genomic_DNA"/>
</dbReference>